<comment type="caution">
    <text evidence="3">The sequence shown here is derived from an EMBL/GenBank/DDBJ whole genome shotgun (WGS) entry which is preliminary data.</text>
</comment>
<dbReference type="Gene3D" id="3.40.50.510">
    <property type="entry name" value="Phosphotransferase system, mannose-type IIA component"/>
    <property type="match status" value="1"/>
</dbReference>
<proteinExistence type="predicted"/>
<dbReference type="GO" id="GO:0016740">
    <property type="term" value="F:transferase activity"/>
    <property type="evidence" value="ECO:0007669"/>
    <property type="project" value="UniProtKB-KW"/>
</dbReference>
<dbReference type="PANTHER" id="PTHR33799">
    <property type="entry name" value="PTS PERMEASE-RELATED-RELATED"/>
    <property type="match status" value="1"/>
</dbReference>
<reference evidence="3" key="2">
    <citation type="submission" date="2021-04" db="EMBL/GenBank/DDBJ databases">
        <authorList>
            <person name="Gilroy R."/>
        </authorList>
    </citation>
    <scope>NUCLEOTIDE SEQUENCE</scope>
    <source>
        <strain evidence="3">ChiSjej2B20-11307</strain>
    </source>
</reference>
<evidence type="ECO:0000256" key="1">
    <source>
        <dbReference type="ARBA" id="ARBA00022679"/>
    </source>
</evidence>
<evidence type="ECO:0000259" key="2">
    <source>
        <dbReference type="PROSITE" id="PS51096"/>
    </source>
</evidence>
<feature type="domain" description="PTS EIIA type-4" evidence="2">
    <location>
        <begin position="1"/>
        <end position="127"/>
    </location>
</feature>
<dbReference type="Proteomes" id="UP000824223">
    <property type="component" value="Unassembled WGS sequence"/>
</dbReference>
<dbReference type="SUPFAM" id="SSF53062">
    <property type="entry name" value="PTS system fructose IIA component-like"/>
    <property type="match status" value="1"/>
</dbReference>
<protein>
    <submittedName>
        <fullName evidence="3">PTS fructose transporter subunit IIA</fullName>
    </submittedName>
</protein>
<evidence type="ECO:0000313" key="4">
    <source>
        <dbReference type="Proteomes" id="UP000824223"/>
    </source>
</evidence>
<dbReference type="GO" id="GO:0009401">
    <property type="term" value="P:phosphoenolpyruvate-dependent sugar phosphotransferase system"/>
    <property type="evidence" value="ECO:0007669"/>
    <property type="project" value="InterPro"/>
</dbReference>
<evidence type="ECO:0000313" key="3">
    <source>
        <dbReference type="EMBL" id="HJA06656.1"/>
    </source>
</evidence>
<organism evidence="3 4">
    <name type="scientific">Candidatus Mediterraneibacter pullicola</name>
    <dbReference type="NCBI Taxonomy" id="2838682"/>
    <lineage>
        <taxon>Bacteria</taxon>
        <taxon>Bacillati</taxon>
        <taxon>Bacillota</taxon>
        <taxon>Clostridia</taxon>
        <taxon>Lachnospirales</taxon>
        <taxon>Lachnospiraceae</taxon>
        <taxon>Mediterraneibacter</taxon>
    </lineage>
</organism>
<accession>A0A9D2HAI9</accession>
<dbReference type="AlphaFoldDB" id="A0A9D2HAI9"/>
<name>A0A9D2HAI9_9FIRM</name>
<dbReference type="InterPro" id="IPR004701">
    <property type="entry name" value="PTS_EIIA_man-typ"/>
</dbReference>
<dbReference type="EMBL" id="DXAK01000030">
    <property type="protein sequence ID" value="HJA06656.1"/>
    <property type="molecule type" value="Genomic_DNA"/>
</dbReference>
<dbReference type="PANTHER" id="PTHR33799:SF1">
    <property type="entry name" value="PTS SYSTEM MANNOSE-SPECIFIC EIIAB COMPONENT-RELATED"/>
    <property type="match status" value="1"/>
</dbReference>
<dbReference type="InterPro" id="IPR051471">
    <property type="entry name" value="Bacterial_PTS_sugar_comp"/>
</dbReference>
<reference evidence="3" key="1">
    <citation type="journal article" date="2021" name="PeerJ">
        <title>Extensive microbial diversity within the chicken gut microbiome revealed by metagenomics and culture.</title>
        <authorList>
            <person name="Gilroy R."/>
            <person name="Ravi A."/>
            <person name="Getino M."/>
            <person name="Pursley I."/>
            <person name="Horton D.L."/>
            <person name="Alikhan N.F."/>
            <person name="Baker D."/>
            <person name="Gharbi K."/>
            <person name="Hall N."/>
            <person name="Watson M."/>
            <person name="Adriaenssens E.M."/>
            <person name="Foster-Nyarko E."/>
            <person name="Jarju S."/>
            <person name="Secka A."/>
            <person name="Antonio M."/>
            <person name="Oren A."/>
            <person name="Chaudhuri R.R."/>
            <person name="La Ragione R."/>
            <person name="Hildebrand F."/>
            <person name="Pallen M.J."/>
        </authorList>
    </citation>
    <scope>NUCLEOTIDE SEQUENCE</scope>
    <source>
        <strain evidence="3">ChiSjej2B20-11307</strain>
    </source>
</reference>
<keyword evidence="1" id="KW-0808">Transferase</keyword>
<dbReference type="Pfam" id="PF03610">
    <property type="entry name" value="EIIA-man"/>
    <property type="match status" value="1"/>
</dbReference>
<gene>
    <name evidence="3" type="ORF">H9798_05840</name>
</gene>
<dbReference type="GO" id="GO:0016020">
    <property type="term" value="C:membrane"/>
    <property type="evidence" value="ECO:0007669"/>
    <property type="project" value="InterPro"/>
</dbReference>
<dbReference type="InterPro" id="IPR036662">
    <property type="entry name" value="PTS_EIIA_man-typ_sf"/>
</dbReference>
<dbReference type="PROSITE" id="PS51096">
    <property type="entry name" value="PTS_EIIA_TYPE_4"/>
    <property type="match status" value="1"/>
</dbReference>
<sequence>MVGIVVTGHGNFATGLESSLKLIYGGSSHIKFVDFVEGESTDTLKANLNAAFDELKEEGSILVLSDLLGGSPFKMAVESKFERQDMGIQVVAGTSFALLLACATMIEMFDNARDLAEAAIVEGKDAMTLFELEEEVEDDSDEDGI</sequence>